<dbReference type="InterPro" id="IPR014198">
    <property type="entry name" value="Spore_III_AB"/>
</dbReference>
<dbReference type="AlphaFoldDB" id="A0A7C8GRN3"/>
<protein>
    <submittedName>
        <fullName evidence="2">Stage III sporulation protein AB</fullName>
    </submittedName>
</protein>
<comment type="caution">
    <text evidence="2">The sequence shown here is derived from an EMBL/GenBank/DDBJ whole genome shotgun (WGS) entry which is preliminary data.</text>
</comment>
<dbReference type="RefSeq" id="WP_153405919.1">
    <property type="nucleotide sequence ID" value="NZ_ML762438.1"/>
</dbReference>
<reference evidence="2 3" key="1">
    <citation type="submission" date="2019-10" db="EMBL/GenBank/DDBJ databases">
        <title>Gracilibacillus sp. nov. isolated from rice seeds.</title>
        <authorList>
            <person name="He S."/>
        </authorList>
    </citation>
    <scope>NUCLEOTIDE SEQUENCE [LARGE SCALE GENOMIC DNA]</scope>
    <source>
        <strain evidence="2 3">TD8</strain>
    </source>
</reference>
<organism evidence="2 3">
    <name type="scientific">Gracilibacillus oryzae</name>
    <dbReference type="NCBI Taxonomy" id="1672701"/>
    <lineage>
        <taxon>Bacteria</taxon>
        <taxon>Bacillati</taxon>
        <taxon>Bacillota</taxon>
        <taxon>Bacilli</taxon>
        <taxon>Bacillales</taxon>
        <taxon>Bacillaceae</taxon>
        <taxon>Gracilibacillus</taxon>
    </lineage>
</organism>
<evidence type="ECO:0000313" key="2">
    <source>
        <dbReference type="EMBL" id="KAB8128462.1"/>
    </source>
</evidence>
<dbReference type="Pfam" id="PF09548">
    <property type="entry name" value="Spore_III_AB"/>
    <property type="match status" value="1"/>
</dbReference>
<keyword evidence="1" id="KW-0812">Transmembrane</keyword>
<name>A0A7C8GRN3_9BACI</name>
<evidence type="ECO:0000256" key="1">
    <source>
        <dbReference type="SAM" id="Phobius"/>
    </source>
</evidence>
<dbReference type="EMBL" id="WEID01000082">
    <property type="protein sequence ID" value="KAB8128462.1"/>
    <property type="molecule type" value="Genomic_DNA"/>
</dbReference>
<keyword evidence="1" id="KW-1133">Transmembrane helix</keyword>
<dbReference type="Proteomes" id="UP000480246">
    <property type="component" value="Unassembled WGS sequence"/>
</dbReference>
<keyword evidence="1" id="KW-0472">Membrane</keyword>
<gene>
    <name evidence="2" type="primary">spoIIIAB</name>
    <name evidence="2" type="ORF">F9U64_16145</name>
</gene>
<sequence length="170" mass="19861">MKWIGALFVVITCLFAGLEYARKLEQRPKIIRLWKNSLLILEAEMVYSHAAVHEACDNIAQQMKGPLAHFFQTISRRLQMEPLELYEIWDEEVEKLWTRIALNKEDKEIIKQFGRTLGQHDIIQQKKYIQLTIAHLENKHQEAIEMNQRYGKVSGSLGLLFGLFIALLLL</sequence>
<proteinExistence type="predicted"/>
<keyword evidence="3" id="KW-1185">Reference proteome</keyword>
<evidence type="ECO:0000313" key="3">
    <source>
        <dbReference type="Proteomes" id="UP000480246"/>
    </source>
</evidence>
<accession>A0A7C8GRN3</accession>
<dbReference type="OrthoDB" id="1957909at2"/>
<feature type="transmembrane region" description="Helical" evidence="1">
    <location>
        <begin position="150"/>
        <end position="169"/>
    </location>
</feature>
<dbReference type="NCBIfam" id="TIGR02833">
    <property type="entry name" value="spore_III_AB"/>
    <property type="match status" value="1"/>
</dbReference>
<dbReference type="PIRSF" id="PIRSF021435">
    <property type="entry name" value="SpoIIIAB"/>
    <property type="match status" value="1"/>
</dbReference>